<dbReference type="InterPro" id="IPR018958">
    <property type="entry name" value="Knr4/Smi1-like_dom"/>
</dbReference>
<keyword evidence="3" id="KW-1185">Reference proteome</keyword>
<sequence>MSEFRDFVKENEKWFRGRHLETDASLNQVEIELAVTLPKDIRWLLKTYGYWHGTGICNIEEAIEDTKLAREHAQLPINYVVLYEHHDGGVILLDVNPDEKTGTNRIIDAAWASIPDRLEEEVVYPSFKEYTERVIQNEADFLDEDDIECKE</sequence>
<proteinExistence type="predicted"/>
<gene>
    <name evidence="2" type="ORF">ACFOE0_15720</name>
</gene>
<dbReference type="Proteomes" id="UP001595621">
    <property type="component" value="Unassembled WGS sequence"/>
</dbReference>
<evidence type="ECO:0000259" key="1">
    <source>
        <dbReference type="SMART" id="SM00860"/>
    </source>
</evidence>
<accession>A0ABV7GFZ0</accession>
<feature type="domain" description="Knr4/Smi1-like" evidence="1">
    <location>
        <begin position="20"/>
        <end position="133"/>
    </location>
</feature>
<reference evidence="3" key="1">
    <citation type="journal article" date="2019" name="Int. J. Syst. Evol. Microbiol.">
        <title>The Global Catalogue of Microorganisms (GCM) 10K type strain sequencing project: providing services to taxonomists for standard genome sequencing and annotation.</title>
        <authorList>
            <consortium name="The Broad Institute Genomics Platform"/>
            <consortium name="The Broad Institute Genome Sequencing Center for Infectious Disease"/>
            <person name="Wu L."/>
            <person name="Ma J."/>
        </authorList>
    </citation>
    <scope>NUCLEOTIDE SEQUENCE [LARGE SCALE GENOMIC DNA]</scope>
    <source>
        <strain evidence="3">KCTC 52277</strain>
    </source>
</reference>
<dbReference type="Pfam" id="PF09346">
    <property type="entry name" value="SMI1_KNR4"/>
    <property type="match status" value="1"/>
</dbReference>
<dbReference type="Gene3D" id="3.40.1580.10">
    <property type="entry name" value="SMI1/KNR4-like"/>
    <property type="match status" value="1"/>
</dbReference>
<evidence type="ECO:0000313" key="2">
    <source>
        <dbReference type="EMBL" id="MFC3139618.1"/>
    </source>
</evidence>
<protein>
    <submittedName>
        <fullName evidence="2">SMI1/KNR4 family protein</fullName>
    </submittedName>
</protein>
<comment type="caution">
    <text evidence="2">The sequence shown here is derived from an EMBL/GenBank/DDBJ whole genome shotgun (WGS) entry which is preliminary data.</text>
</comment>
<dbReference type="InterPro" id="IPR037883">
    <property type="entry name" value="Knr4/Smi1-like_sf"/>
</dbReference>
<dbReference type="EMBL" id="JBHRTD010000017">
    <property type="protein sequence ID" value="MFC3139618.1"/>
    <property type="molecule type" value="Genomic_DNA"/>
</dbReference>
<organism evidence="2 3">
    <name type="scientific">Shewanella submarina</name>
    <dbReference type="NCBI Taxonomy" id="2016376"/>
    <lineage>
        <taxon>Bacteria</taxon>
        <taxon>Pseudomonadati</taxon>
        <taxon>Pseudomonadota</taxon>
        <taxon>Gammaproteobacteria</taxon>
        <taxon>Alteromonadales</taxon>
        <taxon>Shewanellaceae</taxon>
        <taxon>Shewanella</taxon>
    </lineage>
</organism>
<dbReference type="RefSeq" id="WP_248936133.1">
    <property type="nucleotide sequence ID" value="NZ_JAKILF010000004.1"/>
</dbReference>
<name>A0ABV7GFZ0_9GAMM</name>
<dbReference type="SUPFAM" id="SSF160631">
    <property type="entry name" value="SMI1/KNR4-like"/>
    <property type="match status" value="1"/>
</dbReference>
<dbReference type="SMART" id="SM00860">
    <property type="entry name" value="SMI1_KNR4"/>
    <property type="match status" value="1"/>
</dbReference>
<evidence type="ECO:0000313" key="3">
    <source>
        <dbReference type="Proteomes" id="UP001595621"/>
    </source>
</evidence>